<gene>
    <name evidence="5" type="ORF">CATYP_05780</name>
</gene>
<dbReference type="SMART" id="SM00967">
    <property type="entry name" value="SpoU_sub_bind"/>
    <property type="match status" value="1"/>
</dbReference>
<dbReference type="SUPFAM" id="SSF55315">
    <property type="entry name" value="L30e-like"/>
    <property type="match status" value="1"/>
</dbReference>
<evidence type="ECO:0000313" key="6">
    <source>
        <dbReference type="Proteomes" id="UP000028504"/>
    </source>
</evidence>
<dbReference type="InterPro" id="IPR013123">
    <property type="entry name" value="SpoU_subst-bd"/>
</dbReference>
<keyword evidence="6" id="KW-1185">Reference proteome</keyword>
<dbReference type="Pfam" id="PF22435">
    <property type="entry name" value="MRM3-like_sub_bind"/>
    <property type="match status" value="1"/>
</dbReference>
<dbReference type="InterPro" id="IPR051259">
    <property type="entry name" value="rRNA_Methyltransferase"/>
</dbReference>
<evidence type="ECO:0000256" key="3">
    <source>
        <dbReference type="ARBA" id="ARBA00022679"/>
    </source>
</evidence>
<dbReference type="EMBL" id="CP008944">
    <property type="protein sequence ID" value="AIG64204.1"/>
    <property type="molecule type" value="Genomic_DNA"/>
</dbReference>
<dbReference type="PANTHER" id="PTHR43191:SF2">
    <property type="entry name" value="RRNA METHYLTRANSFERASE 3, MITOCHONDRIAL"/>
    <property type="match status" value="1"/>
</dbReference>
<dbReference type="Gene3D" id="3.40.1280.10">
    <property type="match status" value="1"/>
</dbReference>
<evidence type="ECO:0000256" key="1">
    <source>
        <dbReference type="ARBA" id="ARBA00007228"/>
    </source>
</evidence>
<reference evidence="5 6" key="1">
    <citation type="submission" date="2014-07" db="EMBL/GenBank/DDBJ databases">
        <title>Complete genome sequence of Corynebacterium atypicum DSM 44849: identifiction of the mycolic acid biosynthesis genes.</title>
        <authorList>
            <person name="Tippelt A."/>
            <person name="Mollmann S."/>
            <person name="Albersmeier A."/>
            <person name="Jaenicke S."/>
            <person name="Ruckert C."/>
            <person name="Tauch A."/>
        </authorList>
    </citation>
    <scope>NUCLEOTIDE SEQUENCE [LARGE SCALE GENOMIC DNA]</scope>
    <source>
        <strain evidence="5 6">R2070</strain>
    </source>
</reference>
<dbReference type="SUPFAM" id="SSF75217">
    <property type="entry name" value="alpha/beta knot"/>
    <property type="match status" value="1"/>
</dbReference>
<dbReference type="GO" id="GO:0032259">
    <property type="term" value="P:methylation"/>
    <property type="evidence" value="ECO:0007669"/>
    <property type="project" value="UniProtKB-KW"/>
</dbReference>
<dbReference type="InterPro" id="IPR029064">
    <property type="entry name" value="Ribosomal_eL30-like_sf"/>
</dbReference>
<feature type="domain" description="RNA 2-O ribose methyltransferase substrate binding" evidence="4">
    <location>
        <begin position="36"/>
        <end position="109"/>
    </location>
</feature>
<protein>
    <submittedName>
        <fullName evidence="5">RNA methyltransferase</fullName>
    </submittedName>
</protein>
<dbReference type="RefSeq" id="WP_038605627.1">
    <property type="nucleotide sequence ID" value="NZ_CP008944.1"/>
</dbReference>
<proteinExistence type="inferred from homology"/>
<dbReference type="PANTHER" id="PTHR43191">
    <property type="entry name" value="RRNA METHYLTRANSFERASE 3"/>
    <property type="match status" value="1"/>
</dbReference>
<dbReference type="Proteomes" id="UP000028504">
    <property type="component" value="Chromosome"/>
</dbReference>
<evidence type="ECO:0000259" key="4">
    <source>
        <dbReference type="SMART" id="SM00967"/>
    </source>
</evidence>
<dbReference type="InterPro" id="IPR053888">
    <property type="entry name" value="MRM3-like_sub_bind"/>
</dbReference>
<dbReference type="Pfam" id="PF00588">
    <property type="entry name" value="SpoU_methylase"/>
    <property type="match status" value="1"/>
</dbReference>
<evidence type="ECO:0000313" key="5">
    <source>
        <dbReference type="EMBL" id="AIG64204.1"/>
    </source>
</evidence>
<dbReference type="InterPro" id="IPR029028">
    <property type="entry name" value="Alpha/beta_knot_MTases"/>
</dbReference>
<name>A0ABM5QMW6_9CORY</name>
<keyword evidence="3" id="KW-0808">Transferase</keyword>
<organism evidence="5 6">
    <name type="scientific">Corynebacterium atypicum</name>
    <dbReference type="NCBI Taxonomy" id="191610"/>
    <lineage>
        <taxon>Bacteria</taxon>
        <taxon>Bacillati</taxon>
        <taxon>Actinomycetota</taxon>
        <taxon>Actinomycetes</taxon>
        <taxon>Mycobacteriales</taxon>
        <taxon>Corynebacteriaceae</taxon>
        <taxon>Corynebacterium</taxon>
    </lineage>
</organism>
<evidence type="ECO:0000256" key="2">
    <source>
        <dbReference type="ARBA" id="ARBA00022603"/>
    </source>
</evidence>
<dbReference type="InterPro" id="IPR029026">
    <property type="entry name" value="tRNA_m1G_MTases_N"/>
</dbReference>
<sequence length="283" mass="29764">MPSLDFSAALSERSQRVVNAAKLHRANGRRKARAFLAEGKNAVEAAVATGAATDVLLTQDAAERFREVYLAAANLGVYVHPITEKAAKALAETVTSTGIFALCRPVTWRLDRVLGARPRLVCVAVEVREPGNAGTLIRLADALGADAMIFAGDCVDPESGKVVRSSAGSIFHLPVVRERDTARVVEKLRGAGLTIAATAADGEIDFAAPPRPDFFAQPTAWLLGNEAHGLGQDVQESADVRVAIPITGSAESLNLATAGAICLWESARARRLYEPPSSAATTG</sequence>
<comment type="similarity">
    <text evidence="1">Belongs to the class IV-like SAM-binding methyltransferase superfamily. RNA methyltransferase TrmH family.</text>
</comment>
<keyword evidence="2 5" id="KW-0489">Methyltransferase</keyword>
<dbReference type="CDD" id="cd18095">
    <property type="entry name" value="SpoU-like_rRNA-MTase"/>
    <property type="match status" value="1"/>
</dbReference>
<dbReference type="GO" id="GO:0008168">
    <property type="term" value="F:methyltransferase activity"/>
    <property type="evidence" value="ECO:0007669"/>
    <property type="project" value="UniProtKB-KW"/>
</dbReference>
<accession>A0ABM5QMW6</accession>
<dbReference type="InterPro" id="IPR001537">
    <property type="entry name" value="SpoU_MeTrfase"/>
</dbReference>
<dbReference type="Gene3D" id="3.30.1330.30">
    <property type="match status" value="1"/>
</dbReference>